<evidence type="ECO:0000256" key="6">
    <source>
        <dbReference type="SAM" id="MobiDB-lite"/>
    </source>
</evidence>
<dbReference type="GO" id="GO:0003729">
    <property type="term" value="F:mRNA binding"/>
    <property type="evidence" value="ECO:0007669"/>
    <property type="project" value="TreeGrafter"/>
</dbReference>
<dbReference type="PANTHER" id="PTHR14005">
    <property type="entry name" value="EUKARYOTIC TRANSLATION INITIATION FACTOR 3, THETA SUBUNIT"/>
    <property type="match status" value="1"/>
</dbReference>
<feature type="compositionally biased region" description="Basic and acidic residues" evidence="6">
    <location>
        <begin position="827"/>
        <end position="862"/>
    </location>
</feature>
<evidence type="ECO:0000313" key="8">
    <source>
        <dbReference type="EMBL" id="CBY24029.1"/>
    </source>
</evidence>
<dbReference type="Gene3D" id="4.10.860.10">
    <property type="entry name" value="UVR domain"/>
    <property type="match status" value="1"/>
</dbReference>
<protein>
    <recommendedName>
        <fullName evidence="7">PCI domain-containing protein</fullName>
    </recommendedName>
</protein>
<sequence length="1128" mass="131652">MPEHFQRPENALKKAQEFLVVQKPKSAQEVLIDVIKSKRHRNWTKVHEQIMETLIDLNVQLKDSKAAKESLFQYKLTCHSMNVQSLEYVVRKYLSKAEERVKQAEEADSETLAAIEDLEIPMTPEDMMLSAVTGEGTQDRANIEILVPWIKFLWDAYRNCLDLLRNNKPVERLYQDIAKLAMTFCVKYDRKNEFRRLSDTLRSHLNQITRGTKGKNAAVAISLQNPESQAIHLDIRISQLDFGIKIELWQEAFKAVEDIHYLMNIPKRQPHPGKLAEFYAKLGVVFMKANMHLFHACTRHKLFKLTRDLRKNLSQQELSTLASMMLLSTMSIPITTVKHGLGKMLDIEGALVEKHQKMARLLELERTPTRVTLMTDMISRYGVLQIIPKQLVRLYELLETDDGSLKMKGEVEEILSWLENHKSERMREYHALYAQKIKGVMASRILIKVSKIYMTVKFPKLIKLLPDMSRQEIERMIVDASRIGQLRVRIDHSKDIINFGRDSDPAPLYVDDGMSTNPLTASREDTQNEWISNRLNDLSRVLEMAIIQLKSDEEEKMTIKRRTNNYAAYIKARSRESNRLKNRRDEIEERIEECETEVRERATREREKKARDKADKEKEIADKEKRDRDRLDALRKGEEQKAEQIRQAREKLESMRKSELGAKLFADLTAEMLLTVDLNELFQERVKKFKEIKREDQEKLKKVERSFDYNERAKRLAEIPKMEEYNRQQAATTRVLMEEMEDVRMQQMRSDWENDLETKNRLSFMSADASGFKDKLKRERRELYEKKKKAFDAELAAERKIRLEQRKQDRIAERREEWLEECRKEEIRRKEEEAEARRQKEIEAAEEERRKEDARREAEAEKMRRRSPPPRDDGRYRPPGGFDRRRSPSPGAWKRGGSPPRRQSPPRRSPPRRGPSPDRRGPPMRSFGGRPRSPSPRGGGGGAWRRGPSPGRRSPPRRFSPVRRDGPGPRRFSPPRRSPPRRRSPSPRRMSPGRRPYSPPRRDGPGPRRFSPGRRSPPRRMSPGRGPPRRGMSPPRRGGSPPRRGGSPPRRRLSPPRNEGAWRAGPRDDRGPRDDPRGPPRRDGPPAWRREEARDEPHGAPPRREPSPKRDAPPAEADGWSTAIGKRR</sequence>
<proteinExistence type="predicted"/>
<keyword evidence="9" id="KW-1185">Reference proteome</keyword>
<keyword evidence="4" id="KW-0694">RNA-binding</keyword>
<keyword evidence="2" id="KW-0963">Cytoplasm</keyword>
<feature type="compositionally biased region" description="Basic and acidic residues" evidence="6">
    <location>
        <begin position="1065"/>
        <end position="1113"/>
    </location>
</feature>
<dbReference type="AlphaFoldDB" id="E4X4N9"/>
<comment type="subcellular location">
    <subcellularLocation>
        <location evidence="1">Cytoplasm</location>
    </subcellularLocation>
</comment>
<evidence type="ECO:0000256" key="1">
    <source>
        <dbReference type="ARBA" id="ARBA00004496"/>
    </source>
</evidence>
<evidence type="ECO:0000256" key="3">
    <source>
        <dbReference type="ARBA" id="ARBA00022540"/>
    </source>
</evidence>
<dbReference type="FunCoup" id="E4X4N9">
    <property type="interactions" value="760"/>
</dbReference>
<dbReference type="Pfam" id="PF22591">
    <property type="entry name" value="eIF3a_PCI_TPR-like"/>
    <property type="match status" value="1"/>
</dbReference>
<dbReference type="GO" id="GO:0071541">
    <property type="term" value="C:eukaryotic translation initiation factor 3 complex, eIF3m"/>
    <property type="evidence" value="ECO:0007669"/>
    <property type="project" value="TreeGrafter"/>
</dbReference>
<name>E4X4N9_OIKDI</name>
<feature type="region of interest" description="Disordered" evidence="6">
    <location>
        <begin position="827"/>
        <end position="1128"/>
    </location>
</feature>
<dbReference type="GO" id="GO:0071540">
    <property type="term" value="C:eukaryotic translation initiation factor 3 complex, eIF3e"/>
    <property type="evidence" value="ECO:0007669"/>
    <property type="project" value="TreeGrafter"/>
</dbReference>
<dbReference type="PANTHER" id="PTHR14005:SF0">
    <property type="entry name" value="EUKARYOTIC TRANSLATION INITIATION FACTOR 3 SUBUNIT A"/>
    <property type="match status" value="1"/>
</dbReference>
<dbReference type="EMBL" id="FN653024">
    <property type="protein sequence ID" value="CBY24029.1"/>
    <property type="molecule type" value="Genomic_DNA"/>
</dbReference>
<dbReference type="OrthoDB" id="18884at2759"/>
<feature type="compositionally biased region" description="Low complexity" evidence="6">
    <location>
        <begin position="923"/>
        <end position="936"/>
    </location>
</feature>
<keyword evidence="5" id="KW-0648">Protein biosynthesis</keyword>
<dbReference type="GO" id="GO:0043614">
    <property type="term" value="C:multi-eIF complex"/>
    <property type="evidence" value="ECO:0007669"/>
    <property type="project" value="TreeGrafter"/>
</dbReference>
<organism evidence="8">
    <name type="scientific">Oikopleura dioica</name>
    <name type="common">Tunicate</name>
    <dbReference type="NCBI Taxonomy" id="34765"/>
    <lineage>
        <taxon>Eukaryota</taxon>
        <taxon>Metazoa</taxon>
        <taxon>Chordata</taxon>
        <taxon>Tunicata</taxon>
        <taxon>Appendicularia</taxon>
        <taxon>Copelata</taxon>
        <taxon>Oikopleuridae</taxon>
        <taxon>Oikopleura</taxon>
    </lineage>
</organism>
<feature type="compositionally biased region" description="Low complexity" evidence="6">
    <location>
        <begin position="987"/>
        <end position="996"/>
    </location>
</feature>
<evidence type="ECO:0000256" key="2">
    <source>
        <dbReference type="ARBA" id="ARBA00022490"/>
    </source>
</evidence>
<dbReference type="GO" id="GO:0003743">
    <property type="term" value="F:translation initiation factor activity"/>
    <property type="evidence" value="ECO:0007669"/>
    <property type="project" value="UniProtKB-KW"/>
</dbReference>
<feature type="compositionally biased region" description="Basic and acidic residues" evidence="6">
    <location>
        <begin position="869"/>
        <end position="886"/>
    </location>
</feature>
<evidence type="ECO:0000259" key="7">
    <source>
        <dbReference type="PROSITE" id="PS50250"/>
    </source>
</evidence>
<dbReference type="InterPro" id="IPR054711">
    <property type="entry name" value="eIF3a_PCI_TPR-like"/>
</dbReference>
<dbReference type="InterPro" id="IPR000717">
    <property type="entry name" value="PCI_dom"/>
</dbReference>
<keyword evidence="3" id="KW-0396">Initiation factor</keyword>
<gene>
    <name evidence="8" type="ORF">GSOID_T00001369001</name>
</gene>
<evidence type="ECO:0000313" key="9">
    <source>
        <dbReference type="Proteomes" id="UP000001307"/>
    </source>
</evidence>
<dbReference type="GO" id="GO:0002188">
    <property type="term" value="P:translation reinitiation"/>
    <property type="evidence" value="ECO:0007669"/>
    <property type="project" value="TreeGrafter"/>
</dbReference>
<dbReference type="GO" id="GO:0001732">
    <property type="term" value="P:formation of cytoplasmic translation initiation complex"/>
    <property type="evidence" value="ECO:0007669"/>
    <property type="project" value="TreeGrafter"/>
</dbReference>
<dbReference type="FunFam" id="4.10.860.10:FF:000001">
    <property type="entry name" value="Eukaryotic translation initiation factor 3 subunit A"/>
    <property type="match status" value="1"/>
</dbReference>
<feature type="domain" description="PCI" evidence="7">
    <location>
        <begin position="318"/>
        <end position="504"/>
    </location>
</feature>
<reference evidence="8" key="1">
    <citation type="journal article" date="2010" name="Science">
        <title>Plasticity of animal genome architecture unmasked by rapid evolution of a pelagic tunicate.</title>
        <authorList>
            <person name="Denoeud F."/>
            <person name="Henriet S."/>
            <person name="Mungpakdee S."/>
            <person name="Aury J.M."/>
            <person name="Da Silva C."/>
            <person name="Brinkmann H."/>
            <person name="Mikhaleva J."/>
            <person name="Olsen L.C."/>
            <person name="Jubin C."/>
            <person name="Canestro C."/>
            <person name="Bouquet J.M."/>
            <person name="Danks G."/>
            <person name="Poulain J."/>
            <person name="Campsteijn C."/>
            <person name="Adamski M."/>
            <person name="Cross I."/>
            <person name="Yadetie F."/>
            <person name="Muffato M."/>
            <person name="Louis A."/>
            <person name="Butcher S."/>
            <person name="Tsagkogeorga G."/>
            <person name="Konrad A."/>
            <person name="Singh S."/>
            <person name="Jensen M.F."/>
            <person name="Cong E.H."/>
            <person name="Eikeseth-Otteraa H."/>
            <person name="Noel B."/>
            <person name="Anthouard V."/>
            <person name="Porcel B.M."/>
            <person name="Kachouri-Lafond R."/>
            <person name="Nishino A."/>
            <person name="Ugolini M."/>
            <person name="Chourrout P."/>
            <person name="Nishida H."/>
            <person name="Aasland R."/>
            <person name="Huzurbazar S."/>
            <person name="Westhof E."/>
            <person name="Delsuc F."/>
            <person name="Lehrach H."/>
            <person name="Reinhardt R."/>
            <person name="Weissenbach J."/>
            <person name="Roy S.W."/>
            <person name="Artiguenave F."/>
            <person name="Postlethwait J.H."/>
            <person name="Manak J.R."/>
            <person name="Thompson E.M."/>
            <person name="Jaillon O."/>
            <person name="Du Pasquier L."/>
            <person name="Boudinot P."/>
            <person name="Liberles D.A."/>
            <person name="Volff J.N."/>
            <person name="Philippe H."/>
            <person name="Lenhard B."/>
            <person name="Roest Crollius H."/>
            <person name="Wincker P."/>
            <person name="Chourrout D."/>
        </authorList>
    </citation>
    <scope>NUCLEOTIDE SEQUENCE [LARGE SCALE GENOMIC DNA]</scope>
</reference>
<evidence type="ECO:0000256" key="5">
    <source>
        <dbReference type="ARBA" id="ARBA00022917"/>
    </source>
</evidence>
<feature type="compositionally biased region" description="Low complexity" evidence="6">
    <location>
        <begin position="1007"/>
        <end position="1048"/>
    </location>
</feature>
<dbReference type="InterPro" id="IPR027512">
    <property type="entry name" value="EIF3A"/>
</dbReference>
<accession>E4X4N9</accession>
<dbReference type="Gene3D" id="1.25.40.860">
    <property type="match status" value="2"/>
</dbReference>
<dbReference type="Pfam" id="PF01399">
    <property type="entry name" value="PCI"/>
    <property type="match status" value="1"/>
</dbReference>
<dbReference type="PROSITE" id="PS50250">
    <property type="entry name" value="PCI"/>
    <property type="match status" value="1"/>
</dbReference>
<evidence type="ECO:0000256" key="4">
    <source>
        <dbReference type="ARBA" id="ARBA00022884"/>
    </source>
</evidence>
<dbReference type="Proteomes" id="UP000001307">
    <property type="component" value="Unassembled WGS sequence"/>
</dbReference>
<feature type="region of interest" description="Disordered" evidence="6">
    <location>
        <begin position="597"/>
        <end position="650"/>
    </location>
</feature>
<dbReference type="InParanoid" id="E4X4N9"/>